<accession>A0A392W5K3</accession>
<proteinExistence type="predicted"/>
<organism evidence="1 2">
    <name type="scientific">Trifolium medium</name>
    <dbReference type="NCBI Taxonomy" id="97028"/>
    <lineage>
        <taxon>Eukaryota</taxon>
        <taxon>Viridiplantae</taxon>
        <taxon>Streptophyta</taxon>
        <taxon>Embryophyta</taxon>
        <taxon>Tracheophyta</taxon>
        <taxon>Spermatophyta</taxon>
        <taxon>Magnoliopsida</taxon>
        <taxon>eudicotyledons</taxon>
        <taxon>Gunneridae</taxon>
        <taxon>Pentapetalae</taxon>
        <taxon>rosids</taxon>
        <taxon>fabids</taxon>
        <taxon>Fabales</taxon>
        <taxon>Fabaceae</taxon>
        <taxon>Papilionoideae</taxon>
        <taxon>50 kb inversion clade</taxon>
        <taxon>NPAAA clade</taxon>
        <taxon>Hologalegina</taxon>
        <taxon>IRL clade</taxon>
        <taxon>Trifolieae</taxon>
        <taxon>Trifolium</taxon>
    </lineage>
</organism>
<evidence type="ECO:0000313" key="2">
    <source>
        <dbReference type="Proteomes" id="UP000265520"/>
    </source>
</evidence>
<comment type="caution">
    <text evidence="1">The sequence shown here is derived from an EMBL/GenBank/DDBJ whole genome shotgun (WGS) entry which is preliminary data.</text>
</comment>
<evidence type="ECO:0000313" key="1">
    <source>
        <dbReference type="EMBL" id="MCI94982.1"/>
    </source>
</evidence>
<feature type="non-terminal residue" evidence="1">
    <location>
        <position position="22"/>
    </location>
</feature>
<name>A0A392W5K3_9FABA</name>
<protein>
    <submittedName>
        <fullName evidence="1">Uncharacterized protein</fullName>
    </submittedName>
</protein>
<sequence>MLNSFEEEELLREARKVNDSLE</sequence>
<dbReference type="EMBL" id="LXQA011372194">
    <property type="protein sequence ID" value="MCI94982.1"/>
    <property type="molecule type" value="Genomic_DNA"/>
</dbReference>
<reference evidence="1 2" key="1">
    <citation type="journal article" date="2018" name="Front. Plant Sci.">
        <title>Red Clover (Trifolium pratense) and Zigzag Clover (T. medium) - A Picture of Genomic Similarities and Differences.</title>
        <authorList>
            <person name="Dluhosova J."/>
            <person name="Istvanek J."/>
            <person name="Nedelnik J."/>
            <person name="Repkova J."/>
        </authorList>
    </citation>
    <scope>NUCLEOTIDE SEQUENCE [LARGE SCALE GENOMIC DNA]</scope>
    <source>
        <strain evidence="2">cv. 10/8</strain>
        <tissue evidence="1">Leaf</tissue>
    </source>
</reference>
<dbReference type="AlphaFoldDB" id="A0A392W5K3"/>
<keyword evidence="2" id="KW-1185">Reference proteome</keyword>
<dbReference type="Proteomes" id="UP000265520">
    <property type="component" value="Unassembled WGS sequence"/>
</dbReference>